<reference evidence="3" key="1">
    <citation type="submission" date="2017-08" db="EMBL/GenBank/DDBJ databases">
        <authorList>
            <person name="Huang Z."/>
        </authorList>
    </citation>
    <scope>NUCLEOTIDE SEQUENCE [LARGE SCALE GENOMIC DNA]</scope>
    <source>
        <strain evidence="3">SA5d-4</strain>
    </source>
</reference>
<feature type="transmembrane region" description="Helical" evidence="1">
    <location>
        <begin position="14"/>
        <end position="30"/>
    </location>
</feature>
<protein>
    <submittedName>
        <fullName evidence="2">Uncharacterized protein</fullName>
    </submittedName>
</protein>
<feature type="transmembrane region" description="Helical" evidence="1">
    <location>
        <begin position="73"/>
        <end position="94"/>
    </location>
</feature>
<gene>
    <name evidence="2" type="ORF">CIB95_00585</name>
</gene>
<keyword evidence="1" id="KW-0812">Transmembrane</keyword>
<dbReference type="RefSeq" id="WP_094920475.1">
    <property type="nucleotide sequence ID" value="NZ_NPIA01000001.1"/>
</dbReference>
<dbReference type="AlphaFoldDB" id="A0A263BWJ7"/>
<proteinExistence type="predicted"/>
<reference evidence="2 3" key="2">
    <citation type="submission" date="2017-09" db="EMBL/GenBank/DDBJ databases">
        <title>Bacillus patelloidae sp. nov., isolated from the intestinal tract of a marine limpet.</title>
        <authorList>
            <person name="Liu R."/>
            <person name="Dong C."/>
            <person name="Shao Z."/>
        </authorList>
    </citation>
    <scope>NUCLEOTIDE SEQUENCE [LARGE SCALE GENOMIC DNA]</scope>
    <source>
        <strain evidence="2 3">SA5d-4</strain>
    </source>
</reference>
<keyword evidence="3" id="KW-1185">Reference proteome</keyword>
<feature type="transmembrane region" description="Helical" evidence="1">
    <location>
        <begin position="106"/>
        <end position="132"/>
    </location>
</feature>
<accession>A0A263BWJ7</accession>
<evidence type="ECO:0000313" key="2">
    <source>
        <dbReference type="EMBL" id="OZM58109.1"/>
    </source>
</evidence>
<sequence>MKIVYDQSFNANEIFVILFIVLTFITIKILPKRFSKKETILFIIYGAFISTMFDNLIGIQVMNYYDINDSSEYSIYDALLYIGYGPVSYIFLYIYDRYSITGLNTVFYVTFWSLIAVVVELIAVKIGVFHYLNGYQTYFSFPIYLFVQCVAIMLFHLVKRIKANEKGDLFS</sequence>
<evidence type="ECO:0000256" key="1">
    <source>
        <dbReference type="SAM" id="Phobius"/>
    </source>
</evidence>
<evidence type="ECO:0000313" key="3">
    <source>
        <dbReference type="Proteomes" id="UP000217083"/>
    </source>
</evidence>
<organism evidence="2 3">
    <name type="scientific">Lottiidibacillus patelloidae</name>
    <dbReference type="NCBI Taxonomy" id="2670334"/>
    <lineage>
        <taxon>Bacteria</taxon>
        <taxon>Bacillati</taxon>
        <taxon>Bacillota</taxon>
        <taxon>Bacilli</taxon>
        <taxon>Bacillales</taxon>
        <taxon>Bacillaceae</taxon>
        <taxon>Lottiidibacillus</taxon>
    </lineage>
</organism>
<dbReference type="Proteomes" id="UP000217083">
    <property type="component" value="Unassembled WGS sequence"/>
</dbReference>
<dbReference type="EMBL" id="NPIA01000001">
    <property type="protein sequence ID" value="OZM58109.1"/>
    <property type="molecule type" value="Genomic_DNA"/>
</dbReference>
<keyword evidence="1" id="KW-0472">Membrane</keyword>
<feature type="transmembrane region" description="Helical" evidence="1">
    <location>
        <begin position="42"/>
        <end position="61"/>
    </location>
</feature>
<comment type="caution">
    <text evidence="2">The sequence shown here is derived from an EMBL/GenBank/DDBJ whole genome shotgun (WGS) entry which is preliminary data.</text>
</comment>
<feature type="transmembrane region" description="Helical" evidence="1">
    <location>
        <begin position="138"/>
        <end position="158"/>
    </location>
</feature>
<name>A0A263BWJ7_9BACI</name>
<keyword evidence="1" id="KW-1133">Transmembrane helix</keyword>